<evidence type="ECO:0000313" key="1">
    <source>
        <dbReference type="Proteomes" id="UP000887580"/>
    </source>
</evidence>
<reference evidence="2" key="1">
    <citation type="submission" date="2022-11" db="UniProtKB">
        <authorList>
            <consortium name="WormBaseParasite"/>
        </authorList>
    </citation>
    <scope>IDENTIFICATION</scope>
</reference>
<organism evidence="1 2">
    <name type="scientific">Panagrolaimus sp. PS1159</name>
    <dbReference type="NCBI Taxonomy" id="55785"/>
    <lineage>
        <taxon>Eukaryota</taxon>
        <taxon>Metazoa</taxon>
        <taxon>Ecdysozoa</taxon>
        <taxon>Nematoda</taxon>
        <taxon>Chromadorea</taxon>
        <taxon>Rhabditida</taxon>
        <taxon>Tylenchina</taxon>
        <taxon>Panagrolaimomorpha</taxon>
        <taxon>Panagrolaimoidea</taxon>
        <taxon>Panagrolaimidae</taxon>
        <taxon>Panagrolaimus</taxon>
    </lineage>
</organism>
<name>A0AC35F117_9BILA</name>
<sequence length="141" mass="15355">CKVIHAEPGKRIKYEFTVTKDVLNTIGTLHGGCLATVLDVCMGNLVYDGNGITQQPGVSVDLSVSYMNAVKLGETIIIEANMLKHGKKYMNAVKLDETIIIEANTLKHGKKLAFLEAKVFRKSDNSIVAIGKQTLAIIPKK</sequence>
<dbReference type="WBParaSite" id="PS1159_v2.g12768.t1">
    <property type="protein sequence ID" value="PS1159_v2.g12768.t1"/>
    <property type="gene ID" value="PS1159_v2.g12768"/>
</dbReference>
<dbReference type="Proteomes" id="UP000887580">
    <property type="component" value="Unplaced"/>
</dbReference>
<evidence type="ECO:0000313" key="2">
    <source>
        <dbReference type="WBParaSite" id="PS1159_v2.g12768.t1"/>
    </source>
</evidence>
<protein>
    <submittedName>
        <fullName evidence="2">Thioesterase domain-containing protein</fullName>
    </submittedName>
</protein>
<accession>A0AC35F117</accession>
<proteinExistence type="predicted"/>